<dbReference type="EMBL" id="CP024785">
    <property type="protein sequence ID" value="AUB34468.1"/>
    <property type="molecule type" value="Genomic_DNA"/>
</dbReference>
<dbReference type="GO" id="GO:0006508">
    <property type="term" value="P:proteolysis"/>
    <property type="evidence" value="ECO:0007669"/>
    <property type="project" value="UniProtKB-KW"/>
</dbReference>
<dbReference type="RefSeq" id="WP_208766611.1">
    <property type="nucleotide sequence ID" value="NZ_CAWNNC010000001.1"/>
</dbReference>
<dbReference type="Pfam" id="PF03575">
    <property type="entry name" value="Peptidase_S51"/>
    <property type="match status" value="1"/>
</dbReference>
<evidence type="ECO:0000256" key="3">
    <source>
        <dbReference type="ARBA" id="ARBA00022801"/>
    </source>
</evidence>
<protein>
    <submittedName>
        <fullName evidence="5">Cyanophycinase and related exopeptidases</fullName>
    </submittedName>
</protein>
<dbReference type="InterPro" id="IPR005320">
    <property type="entry name" value="Peptidase_S51"/>
</dbReference>
<organism evidence="5 6">
    <name type="scientific">Nostoc flagelliforme CCNUN1</name>
    <dbReference type="NCBI Taxonomy" id="2038116"/>
    <lineage>
        <taxon>Bacteria</taxon>
        <taxon>Bacillati</taxon>
        <taxon>Cyanobacteriota</taxon>
        <taxon>Cyanophyceae</taxon>
        <taxon>Nostocales</taxon>
        <taxon>Nostocaceae</taxon>
        <taxon>Nostoc</taxon>
    </lineage>
</organism>
<sequence length="354" mass="39355">MTKAFPSIARRLKSTGIKLLKMGTFLITRFIASWKRYFLGDTVDVRPSPSPSPSPSFDNARPSLAGPVLTLGGGGPDVDDAIQWMINQVRGGSNSGTRVNVVVLRTNGNHDYNRLIYAMKGVNSVETLLIRNREEANKAEIYEKVRNADVIFFAGGDQCQYIRNWKDTKLEAAVKSVYLKGGGIGGTSAGAMIQSDCVYDACASSEKGIETRDALDDPYRDITFTYNFFNWSNLKGTIVDTHFDRRQRMGRIMAFIARQIKDGVSNSVLGIAVSESTSVLVDKNGLVKVMGRGDAYFVLGNHIPEVCEPRKPLTFSNYKIWKVRSGDTFNLRNRPTSGYYLRSVKRGRIDSNPY</sequence>
<dbReference type="Proteomes" id="UP000232003">
    <property type="component" value="Chromosome"/>
</dbReference>
<keyword evidence="2" id="KW-0645">Protease</keyword>
<dbReference type="CDD" id="cd03145">
    <property type="entry name" value="GAT1_cyanophycinase"/>
    <property type="match status" value="1"/>
</dbReference>
<evidence type="ECO:0000256" key="4">
    <source>
        <dbReference type="ARBA" id="ARBA00022825"/>
    </source>
</evidence>
<dbReference type="GO" id="GO:0008236">
    <property type="term" value="F:serine-type peptidase activity"/>
    <property type="evidence" value="ECO:0007669"/>
    <property type="project" value="UniProtKB-KW"/>
</dbReference>
<dbReference type="PANTHER" id="PTHR36175">
    <property type="entry name" value="CYANOPHYCINASE"/>
    <property type="match status" value="1"/>
</dbReference>
<keyword evidence="6" id="KW-1185">Reference proteome</keyword>
<dbReference type="AlphaFoldDB" id="A0A2K8SG99"/>
<evidence type="ECO:0000313" key="6">
    <source>
        <dbReference type="Proteomes" id="UP000232003"/>
    </source>
</evidence>
<keyword evidence="4" id="KW-0720">Serine protease</keyword>
<comment type="similarity">
    <text evidence="1">Belongs to the peptidase S51 family.</text>
</comment>
<dbReference type="InterPro" id="IPR029062">
    <property type="entry name" value="Class_I_gatase-like"/>
</dbReference>
<name>A0A2K8SG99_9NOSO</name>
<keyword evidence="3" id="KW-0378">Hydrolase</keyword>
<evidence type="ECO:0000313" key="5">
    <source>
        <dbReference type="EMBL" id="AUB34468.1"/>
    </source>
</evidence>
<evidence type="ECO:0000256" key="2">
    <source>
        <dbReference type="ARBA" id="ARBA00022670"/>
    </source>
</evidence>
<evidence type="ECO:0000256" key="1">
    <source>
        <dbReference type="ARBA" id="ARBA00006534"/>
    </source>
</evidence>
<dbReference type="SUPFAM" id="SSF52317">
    <property type="entry name" value="Class I glutamine amidotransferase-like"/>
    <property type="match status" value="1"/>
</dbReference>
<dbReference type="KEGG" id="nfl:COO91_00291"/>
<proteinExistence type="inferred from homology"/>
<gene>
    <name evidence="5" type="ORF">COO91_00291</name>
</gene>
<dbReference type="Gene3D" id="3.40.50.880">
    <property type="match status" value="1"/>
</dbReference>
<reference evidence="5 6" key="1">
    <citation type="submission" date="2017-11" db="EMBL/GenBank/DDBJ databases">
        <title>Complete genome of a free-living desiccation-tolerant cyanobacterium and its photosynthetic adaptation to extreme terrestrial habitat.</title>
        <authorList>
            <person name="Shang J."/>
        </authorList>
    </citation>
    <scope>NUCLEOTIDE SEQUENCE [LARGE SCALE GENOMIC DNA]</scope>
    <source>
        <strain evidence="5 6">CCNUN1</strain>
    </source>
</reference>
<accession>A0A2K8SG99</accession>
<dbReference type="PANTHER" id="PTHR36175:SF1">
    <property type="entry name" value="CYANOPHYCINASE"/>
    <property type="match status" value="1"/>
</dbReference>